<dbReference type="EMBL" id="SRYB01000005">
    <property type="protein sequence ID" value="TGY79772.1"/>
    <property type="molecule type" value="Genomic_DNA"/>
</dbReference>
<comment type="caution">
    <text evidence="1">The sequence shown here is derived from an EMBL/GenBank/DDBJ whole genome shotgun (WGS) entry which is preliminary data.</text>
</comment>
<sequence length="499" mass="53991">MSVSNGLVSAPITIAEMYSLLGLGTAQSDGAYDLAYLCGNSHGKICKWSRCKPVRGTNPFGTDFDPGTGTTPGNATDKTGIYAGNRGQAAGKPIYWGMEYPMNTAEQNYCRKATGNLIQLCYDVVAMSGGNHSNFIYRPPVAGTDYSRLADFDGYRHNNAQFLDAGVAGAAAGINAKPATMSVNRYDDVNVPFYALIPADSVGWMFRYLIPEPNEYYFVVELYKTADYESVTGGDFSTKVPFAVFAPKTTLYATTGMGLRIEVPLSVIETLGGLTANNYNFIACVGFNRVKSSATKTDKGSYYQITPANAYAAANGAAFIAPYSLSAQRCVTKITVTKASPYIANMLQYALTTSTAYANFPSAETRISSDSLRFKVRFDNNANSTAYLDSQMQKASGHIILRATAYGSFDRIPQNMGYISEDDYSRSKPIPLKISDQPAASPEKNSWSMAAKSKTTLYAQANALIPYGTTSSIVIEVSNDGGKTWNTTGTVTAYFRRVY</sequence>
<dbReference type="Proteomes" id="UP000306319">
    <property type="component" value="Unassembled WGS sequence"/>
</dbReference>
<proteinExistence type="predicted"/>
<organism evidence="1 2">
    <name type="scientific">Lepagella muris</name>
    <dbReference type="NCBI Taxonomy" id="3032870"/>
    <lineage>
        <taxon>Bacteria</taxon>
        <taxon>Pseudomonadati</taxon>
        <taxon>Bacteroidota</taxon>
        <taxon>Bacteroidia</taxon>
        <taxon>Bacteroidales</taxon>
        <taxon>Muribaculaceae</taxon>
        <taxon>Lepagella</taxon>
    </lineage>
</organism>
<accession>A0AC61RMT7</accession>
<evidence type="ECO:0000313" key="1">
    <source>
        <dbReference type="EMBL" id="TGY79772.1"/>
    </source>
</evidence>
<evidence type="ECO:0000313" key="2">
    <source>
        <dbReference type="Proteomes" id="UP000306319"/>
    </source>
</evidence>
<name>A0AC61RMT7_9BACT</name>
<keyword evidence="2" id="KW-1185">Reference proteome</keyword>
<reference evidence="1" key="1">
    <citation type="submission" date="2019-04" db="EMBL/GenBank/DDBJ databases">
        <title>Microbes associate with the intestines of laboratory mice.</title>
        <authorList>
            <person name="Navarre W."/>
            <person name="Wong E."/>
            <person name="Huang K."/>
            <person name="Tropini C."/>
            <person name="Ng K."/>
            <person name="Yu B."/>
        </authorList>
    </citation>
    <scope>NUCLEOTIDE SEQUENCE</scope>
    <source>
        <strain evidence="1">NM04_E33</strain>
    </source>
</reference>
<gene>
    <name evidence="1" type="ORF">E5331_05190</name>
</gene>
<protein>
    <submittedName>
        <fullName evidence="1">Uncharacterized protein</fullName>
    </submittedName>
</protein>